<dbReference type="Gene3D" id="2.180.10.10">
    <property type="entry name" value="RHS repeat-associated core"/>
    <property type="match status" value="1"/>
</dbReference>
<accession>A0ABV6HGB8</accession>
<dbReference type="NCBIfam" id="TIGR01643">
    <property type="entry name" value="YD_repeat_2x"/>
    <property type="match status" value="1"/>
</dbReference>
<keyword evidence="1" id="KW-0732">Signal</keyword>
<feature type="chain" id="PRO_5045651714" evidence="1">
    <location>
        <begin position="20"/>
        <end position="1177"/>
    </location>
</feature>
<keyword evidence="3" id="KW-1185">Reference proteome</keyword>
<dbReference type="EMBL" id="JBHLWO010000001">
    <property type="protein sequence ID" value="MFC0317943.1"/>
    <property type="molecule type" value="Genomic_DNA"/>
</dbReference>
<name>A0ABV6HGB8_9SPHI</name>
<evidence type="ECO:0000313" key="2">
    <source>
        <dbReference type="EMBL" id="MFC0317943.1"/>
    </source>
</evidence>
<dbReference type="Proteomes" id="UP001589774">
    <property type="component" value="Unassembled WGS sequence"/>
</dbReference>
<proteinExistence type="predicted"/>
<protein>
    <submittedName>
        <fullName evidence="2">RHS repeat domain-containing protein</fullName>
    </submittedName>
</protein>
<dbReference type="RefSeq" id="WP_130854322.1">
    <property type="nucleotide sequence ID" value="NZ_JBHLWO010000001.1"/>
</dbReference>
<comment type="caution">
    <text evidence="2">The sequence shown here is derived from an EMBL/GenBank/DDBJ whole genome shotgun (WGS) entry which is preliminary data.</text>
</comment>
<feature type="signal peptide" evidence="1">
    <location>
        <begin position="1"/>
        <end position="19"/>
    </location>
</feature>
<evidence type="ECO:0000313" key="3">
    <source>
        <dbReference type="Proteomes" id="UP001589774"/>
    </source>
</evidence>
<dbReference type="InterPro" id="IPR006530">
    <property type="entry name" value="YD"/>
</dbReference>
<evidence type="ECO:0000256" key="1">
    <source>
        <dbReference type="SAM" id="SignalP"/>
    </source>
</evidence>
<gene>
    <name evidence="2" type="ORF">ACFFI0_06465</name>
</gene>
<organism evidence="2 3">
    <name type="scientific">Olivibacter oleidegradans</name>
    <dbReference type="NCBI Taxonomy" id="760123"/>
    <lineage>
        <taxon>Bacteria</taxon>
        <taxon>Pseudomonadati</taxon>
        <taxon>Bacteroidota</taxon>
        <taxon>Sphingobacteriia</taxon>
        <taxon>Sphingobacteriales</taxon>
        <taxon>Sphingobacteriaceae</taxon>
        <taxon>Olivibacter</taxon>
    </lineage>
</organism>
<reference evidence="2 3" key="1">
    <citation type="submission" date="2024-09" db="EMBL/GenBank/DDBJ databases">
        <authorList>
            <person name="Sun Q."/>
            <person name="Mori K."/>
        </authorList>
    </citation>
    <scope>NUCLEOTIDE SEQUENCE [LARGE SCALE GENOMIC DNA]</scope>
    <source>
        <strain evidence="2 3">CCM 7765</strain>
    </source>
</reference>
<sequence length="1177" mass="130750">MNKFRWIVILLAVSKVTFAQTNQPLNPTLNQIVGPSPNASALTKFGNIPVGPSTGIPQVSIPIYSYKNTSNNLQLDVSLDYHAGGVKLEELASSVGLGWALNAGGVITRIVRGSYDEEPSNGFINNGPLPANETEGNSPVDISLRPFNNIYAGVRDGQSDIFVFNFCGKSGKFMFGKNGDFLMLKQQNLKITKQMGRLENRDMIVQFTIIDEKGFTYVFNEAEVTTNIGAVWTGTKTFSSSWYLTEIIDPTNSNKITLQYSPYGISNYYVGTSETRFEAFAENWVTRNGTNSSTSSQSITAKRLNKIIFPNGVTADFTYDNVQRTDLPGDYLLKKISITDGLNKRGYELKQDYSLNRATLTEVVPLQGVNETKEKSYILNYFSERGPFPNRNAERPDHWGYYKGHVDSWIPREIFPQGIGLEVGAGNAVQPRYELPGSNRHTDSVYIKTGSLTKITYPSGGYTTFEMEANKAVDSWLNQEFTVSIPNPPYIERTSSCYVNSADPYKSDYRDITYNGENNSSTTFKITLNSGVGGTCNGGCTITAEFYNSTNPSTMRILASGTMSYSSNGSSATFSVSNLIKGNAYRIVMYSSGLQNFSSYIGISWQEKGEAGSTTKTYSNKQTHVGGLRVAAIKDYDGISSTPVNTREFEYTLDDGKTSSGILGVYPIYSFETDYDYIEANGIPAYYPGSPNVIIRNSSSVTDLVNINGSPVTYSRVVEKLTNNSVSNGKIVRYFTTFEHSRPIITGFPFAPADYTDWSYGLMLEEQVFNASNQPVTKTVNNYRFVQDTYYRDPVRLNNFRSISIAPVVFLNYAQKIDPNGSPRYFRMRDFTPDAGRAELIKVTNTKYDGGGQVTEVRGYGYDGNYYYLKSDTLTDSKSVKEIHTYKYPKDMVDEGRDPNGVYQTMVDKNMMDYPLENRLSVNTQNNMIYNVITNYFKPISTANIYVPQTVSTDKPGQGNVVRVRHHAYDSRGNVLTSSLEKGTLVSYLWSYNAQYPVAEVKNASQVDIAYAGFEAEGKGNWNYAGAPVAATNNPAGRKVYNLSGGALSKSGLTAAREYVMTYWVQGATRPTLKLGGTVNTASTAVSTYKGWTQYRLQFKGVTSVELSGAVVVDEIRLHPLEASMTTYTYDPLFGMTSVTDPSGRTVYYVYDGLGRLSESRDMEGKLLESYNYNYRN</sequence>